<keyword evidence="3" id="KW-1185">Reference proteome</keyword>
<reference evidence="2" key="1">
    <citation type="submission" date="2020-05" db="UniProtKB">
        <authorList>
            <consortium name="EnsemblMetazoa"/>
        </authorList>
    </citation>
    <scope>IDENTIFICATION</scope>
    <source>
        <strain evidence="2">Yale</strain>
    </source>
</reference>
<dbReference type="STRING" id="37546.A0A1B0G2C7"/>
<evidence type="ECO:0000313" key="2">
    <source>
        <dbReference type="EnsemblMetazoa" id="GMOY007461-PA"/>
    </source>
</evidence>
<evidence type="ECO:0000313" key="3">
    <source>
        <dbReference type="Proteomes" id="UP000092444"/>
    </source>
</evidence>
<name>A0A1B0G2C7_GLOMM</name>
<feature type="compositionally biased region" description="Acidic residues" evidence="1">
    <location>
        <begin position="160"/>
        <end position="176"/>
    </location>
</feature>
<dbReference type="Proteomes" id="UP000092444">
    <property type="component" value="Unassembled WGS sequence"/>
</dbReference>
<dbReference type="EnsemblMetazoa" id="GMOY007461-RA">
    <property type="protein sequence ID" value="GMOY007461-PA"/>
    <property type="gene ID" value="GMOY007461"/>
</dbReference>
<feature type="region of interest" description="Disordered" evidence="1">
    <location>
        <begin position="155"/>
        <end position="221"/>
    </location>
</feature>
<dbReference type="EMBL" id="CCAG010023721">
    <property type="status" value="NOT_ANNOTATED_CDS"/>
    <property type="molecule type" value="Genomic_DNA"/>
</dbReference>
<feature type="compositionally biased region" description="Basic and acidic residues" evidence="1">
    <location>
        <begin position="114"/>
        <end position="126"/>
    </location>
</feature>
<dbReference type="VEuPathDB" id="VectorBase:GMOY007461"/>
<proteinExistence type="predicted"/>
<sequence length="238" mass="26532">MYHSACFGLIILENEQLTEGFDKLLYLLKPYGILYLLCFVGSETSILQELKLSGFISSRIANNTTVTCQKPMYETGSAVKLSYARSVNAAAVWKIDDDEAVDDDLINEDDLLDEKDKKKPNSETLKDGNQFGRTGCEAIKNAMQCSKNPNVLEDMHEDQSEIEDAEENGDDGDEHSDEANMKKINYMTISGPPTTPNMISEACKAPPNEPAPKAKATQTIPHLEDVYRSMEFDINSHH</sequence>
<accession>A0A1B0G2C7</accession>
<dbReference type="AlphaFoldDB" id="A0A1B0G2C7"/>
<feature type="region of interest" description="Disordered" evidence="1">
    <location>
        <begin position="112"/>
        <end position="131"/>
    </location>
</feature>
<dbReference type="EMBL" id="CCAG010023720">
    <property type="status" value="NOT_ANNOTATED_CDS"/>
    <property type="molecule type" value="Genomic_DNA"/>
</dbReference>
<organism evidence="2 3">
    <name type="scientific">Glossina morsitans morsitans</name>
    <name type="common">Savannah tsetse fly</name>
    <dbReference type="NCBI Taxonomy" id="37546"/>
    <lineage>
        <taxon>Eukaryota</taxon>
        <taxon>Metazoa</taxon>
        <taxon>Ecdysozoa</taxon>
        <taxon>Arthropoda</taxon>
        <taxon>Hexapoda</taxon>
        <taxon>Insecta</taxon>
        <taxon>Pterygota</taxon>
        <taxon>Neoptera</taxon>
        <taxon>Endopterygota</taxon>
        <taxon>Diptera</taxon>
        <taxon>Brachycera</taxon>
        <taxon>Muscomorpha</taxon>
        <taxon>Hippoboscoidea</taxon>
        <taxon>Glossinidae</taxon>
        <taxon>Glossina</taxon>
    </lineage>
</organism>
<protein>
    <submittedName>
        <fullName evidence="2">Uncharacterized protein</fullName>
    </submittedName>
</protein>
<evidence type="ECO:0000256" key="1">
    <source>
        <dbReference type="SAM" id="MobiDB-lite"/>
    </source>
</evidence>
<feature type="compositionally biased region" description="Polar residues" evidence="1">
    <location>
        <begin position="187"/>
        <end position="198"/>
    </location>
</feature>